<sequence length="352" mass="40819">MIKYIKGNLLSAHTEALVNTVNTVGVMGKGIALQFKERYPDNFKAYVIACKEKRIFPGKSLVVKDRYQDEDVWIINFPTKVDWRKKSQYSYIEEGLKDLVQIISSYQIRSIALPPLGCGNGGLNWEQVKELIELYLQPLSDTVDIIVYEPDAEVKEILKKEYRHKSADLTPARALLLYALFYYDATGEKASLFVANKLIYFFQRLGEPSYKNLNFQAHYYGPYSVQVGHLVHVLSGKYILGLEQMDVKPFEEITLVYDTMKEVSDYIRIHLVSEQRKRLSNLIKFIDGFQSALALEVLASVDFIRKENPGINKEETIQRIRNWTERKKNLFTDRMISVAYDHLDDYREILVS</sequence>
<dbReference type="InterPro" id="IPR043472">
    <property type="entry name" value="Macro_dom-like"/>
</dbReference>
<dbReference type="InterPro" id="IPR050892">
    <property type="entry name" value="ADP-ribose_metab_enzymes"/>
</dbReference>
<feature type="domain" description="Macro" evidence="2">
    <location>
        <begin position="1"/>
        <end position="166"/>
    </location>
</feature>
<comment type="caution">
    <text evidence="3">The sequence shown here is derived from an EMBL/GenBank/DDBJ whole genome shotgun (WGS) entry which is preliminary data.</text>
</comment>
<name>A0ABT7U2Y8_9BACE</name>
<evidence type="ECO:0000313" key="4">
    <source>
        <dbReference type="Proteomes" id="UP001228403"/>
    </source>
</evidence>
<reference evidence="4" key="2">
    <citation type="submission" date="2023-07" db="EMBL/GenBank/DDBJ databases">
        <title>Identification and characterization of horizontal gene transfer across gut microbiota members of farm animals based on homology search.</title>
        <authorList>
            <person name="Schwarzerova J."/>
            <person name="Nykrynova M."/>
            <person name="Jureckova K."/>
            <person name="Cejkova D."/>
            <person name="Rychlik I."/>
        </authorList>
    </citation>
    <scope>NUCLEOTIDE SEQUENCE [LARGE SCALE GENOMIC DNA]</scope>
    <source>
        <strain evidence="4">ET4</strain>
    </source>
</reference>
<evidence type="ECO:0000259" key="2">
    <source>
        <dbReference type="PROSITE" id="PS51154"/>
    </source>
</evidence>
<dbReference type="PROSITE" id="PS51154">
    <property type="entry name" value="MACRO"/>
    <property type="match status" value="1"/>
</dbReference>
<dbReference type="EMBL" id="JAUDCF010000003">
    <property type="protein sequence ID" value="MDM8144850.1"/>
    <property type="molecule type" value="Genomic_DNA"/>
</dbReference>
<proteinExistence type="predicted"/>
<dbReference type="SMART" id="SM00506">
    <property type="entry name" value="A1pp"/>
    <property type="match status" value="1"/>
</dbReference>
<dbReference type="CDD" id="cd02901">
    <property type="entry name" value="Macro_Poa1p-like"/>
    <property type="match status" value="1"/>
</dbReference>
<gene>
    <name evidence="3" type="ORF">QUW02_02705</name>
</gene>
<dbReference type="SUPFAM" id="SSF52949">
    <property type="entry name" value="Macro domain-like"/>
    <property type="match status" value="1"/>
</dbReference>
<evidence type="ECO:0000256" key="1">
    <source>
        <dbReference type="ARBA" id="ARBA00035885"/>
    </source>
</evidence>
<dbReference type="Pfam" id="PF01661">
    <property type="entry name" value="Macro"/>
    <property type="match status" value="1"/>
</dbReference>
<dbReference type="PANTHER" id="PTHR12521:SF0">
    <property type="entry name" value="ADP-RIBOSE GLYCOHYDROLASE OARD1"/>
    <property type="match status" value="1"/>
</dbReference>
<organism evidence="3 4">
    <name type="scientific">Bacteroides eggerthii</name>
    <dbReference type="NCBI Taxonomy" id="28111"/>
    <lineage>
        <taxon>Bacteria</taxon>
        <taxon>Pseudomonadati</taxon>
        <taxon>Bacteroidota</taxon>
        <taxon>Bacteroidia</taxon>
        <taxon>Bacteroidales</taxon>
        <taxon>Bacteroidaceae</taxon>
        <taxon>Bacteroides</taxon>
    </lineage>
</organism>
<comment type="catalytic activity">
    <reaction evidence="1">
        <text>an N-(ADP-alpha-D-ribosyl)-thymidine in DNA + H2O = a thymidine in DNA + ADP-D-ribose</text>
        <dbReference type="Rhea" id="RHEA:71655"/>
        <dbReference type="Rhea" id="RHEA-COMP:13556"/>
        <dbReference type="Rhea" id="RHEA-COMP:18051"/>
        <dbReference type="ChEBI" id="CHEBI:15377"/>
        <dbReference type="ChEBI" id="CHEBI:57967"/>
        <dbReference type="ChEBI" id="CHEBI:137386"/>
        <dbReference type="ChEBI" id="CHEBI:191199"/>
    </reaction>
    <physiologicalReaction direction="left-to-right" evidence="1">
        <dbReference type="Rhea" id="RHEA:71656"/>
    </physiologicalReaction>
</comment>
<dbReference type="Gene3D" id="3.40.220.10">
    <property type="entry name" value="Leucine Aminopeptidase, subunit E, domain 1"/>
    <property type="match status" value="1"/>
</dbReference>
<dbReference type="PANTHER" id="PTHR12521">
    <property type="entry name" value="PROTEIN C6ORF130"/>
    <property type="match status" value="1"/>
</dbReference>
<keyword evidence="4" id="KW-1185">Reference proteome</keyword>
<reference evidence="3 4" key="1">
    <citation type="submission" date="2023-06" db="EMBL/GenBank/DDBJ databases">
        <authorList>
            <person name="Zeman M."/>
            <person name="Kubasova T."/>
            <person name="Jahodarova E."/>
            <person name="Nykrynova M."/>
            <person name="Rychlik I."/>
        </authorList>
    </citation>
    <scope>NUCLEOTIDE SEQUENCE [LARGE SCALE GENOMIC DNA]</scope>
    <source>
        <strain evidence="3 4">ET4</strain>
    </source>
</reference>
<protein>
    <submittedName>
        <fullName evidence="3">Macro domain-containing protein</fullName>
    </submittedName>
</protein>
<accession>A0ABT7U2Y8</accession>
<dbReference type="Proteomes" id="UP001228403">
    <property type="component" value="Unassembled WGS sequence"/>
</dbReference>
<evidence type="ECO:0000313" key="3">
    <source>
        <dbReference type="EMBL" id="MDM8144850.1"/>
    </source>
</evidence>
<dbReference type="InterPro" id="IPR002589">
    <property type="entry name" value="Macro_dom"/>
</dbReference>